<dbReference type="GO" id="GO:0005634">
    <property type="term" value="C:nucleus"/>
    <property type="evidence" value="ECO:0007669"/>
    <property type="project" value="UniProtKB-SubCell"/>
</dbReference>
<dbReference type="GO" id="GO:0031491">
    <property type="term" value="F:nucleosome binding"/>
    <property type="evidence" value="ECO:0007669"/>
    <property type="project" value="TreeGrafter"/>
</dbReference>
<dbReference type="PANTHER" id="PTHR13831">
    <property type="entry name" value="MEMBER OF THE HIR1 FAMILY OF WD-REPEAT PROTEINS"/>
    <property type="match status" value="1"/>
</dbReference>
<evidence type="ECO:0000256" key="2">
    <source>
        <dbReference type="ARBA" id="ARBA00004123"/>
    </source>
</evidence>
<dbReference type="InterPro" id="IPR015943">
    <property type="entry name" value="WD40/YVTN_repeat-like_dom_sf"/>
</dbReference>
<feature type="compositionally biased region" description="Polar residues" evidence="13">
    <location>
        <begin position="658"/>
        <end position="670"/>
    </location>
</feature>
<evidence type="ECO:0000256" key="8">
    <source>
        <dbReference type="ARBA" id="ARBA00023015"/>
    </source>
</evidence>
<evidence type="ECO:0000256" key="12">
    <source>
        <dbReference type="RuleBase" id="RU364014"/>
    </source>
</evidence>
<keyword evidence="5 11" id="KW-0853">WD repeat</keyword>
<evidence type="ECO:0000256" key="9">
    <source>
        <dbReference type="ARBA" id="ARBA00023163"/>
    </source>
</evidence>
<protein>
    <recommendedName>
        <fullName evidence="12">Protein HIR</fullName>
    </recommendedName>
</protein>
<dbReference type="CDD" id="cd00200">
    <property type="entry name" value="WD40"/>
    <property type="match status" value="1"/>
</dbReference>
<dbReference type="PANTHER" id="PTHR13831:SF0">
    <property type="entry name" value="PROTEIN HIRA"/>
    <property type="match status" value="1"/>
</dbReference>
<evidence type="ECO:0000313" key="16">
    <source>
        <dbReference type="EMBL" id="KAK6539752.1"/>
    </source>
</evidence>
<feature type="region of interest" description="Disordered" evidence="13">
    <location>
        <begin position="460"/>
        <end position="509"/>
    </location>
</feature>
<evidence type="ECO:0000256" key="1">
    <source>
        <dbReference type="ARBA" id="ARBA00002677"/>
    </source>
</evidence>
<feature type="repeat" description="WD" evidence="11">
    <location>
        <begin position="66"/>
        <end position="98"/>
    </location>
</feature>
<dbReference type="Gene3D" id="2.130.10.10">
    <property type="entry name" value="YVTN repeat-like/Quinoprotein amine dehydrogenase"/>
    <property type="match status" value="2"/>
</dbReference>
<evidence type="ECO:0000259" key="15">
    <source>
        <dbReference type="Pfam" id="PF24105"/>
    </source>
</evidence>
<dbReference type="Pfam" id="PF09453">
    <property type="entry name" value="HIRA_B"/>
    <property type="match status" value="1"/>
</dbReference>
<comment type="function">
    <text evidence="1 12">Required for replication-independent chromatin assembly and for the periodic repression of histone gene transcription during the cell cycle.</text>
</comment>
<dbReference type="GO" id="GO:0006351">
    <property type="term" value="P:DNA-templated transcription"/>
    <property type="evidence" value="ECO:0007669"/>
    <property type="project" value="InterPro"/>
</dbReference>
<sequence>MLIIKPTWLAHAEEKRRFEVYTCHVSADGKRLATGGLDGTVRIWSTEAILKAGDDSFKGPRQLCSMSTHTGAVLAVRWSGTNRYLASGSDDKIVLIYERDPNAAPSRPQFGSSDPGHTETWRTYRRLAGHDNDVQDVGWSADSSILVSVGLDSKVVIWSGSTFERLKRLDVHQSHVKGLTFDPANKYFATASDDRSIKVFRFTPPAANTSMHDVGANFVTETTITKPFMKSPITTYFRRCSWSPDGAHIAAANATNGPVSSVAIINRGTWDSDINLIGHEGPVEVCSFAPRMFSREAWPPQGGIMPGQVPHLTTVIACAGQDKSLSLWNTSSPRPLVIAQNLATKTISDLAWSPDGKSLFATSLDGNVVAIVFEDGDLGHVVGLEENERLLQKFGTARKGVGIPESVDFLLLEEKGKQEERREVEGRMGALMMDGSGATNGDTIMSGTVQNGSGAQWQMQIHGQDSTPQAAPATTTTTAPAPAPAPAPEPKPEPKPEKKPIQKITITKDGRKRVAPMLVSSTTTSNLPNAQLLAKQVNATGPGLGFGPQSTLDLSRPYDGLPKGGLAAVLLGNKRRNPTLEEAAENEEGAPSPAKRKVTATNVAVTPADESGADVLRPAIVNPALTVSQVRLALPKLRISIVRAMDGQGNPAPLPDSANGNSNATTDSASQPGEFVFEARNHIKYPHPNEPTRLTVTHQGKTIWVDYLPKPVMLITANSNFYAAACEDGSLHVFTAAGRRLLSPLILDATPCFLESRGWWLMAITCVGICHVWNLQTMRSKYGAGGISLAPIFDIASILSDADKPTAKGESITEASVNGNGNVIVCLTSGDGFVYSSDMCVWQRISEAWWATGSQFWDTSGGGTAMTTRAGLSSGIIPFVERRTTAEVLMHGRGRFLQGIIKRLLTREGWEGFESTVSVAHLENRIAAAKSLQAKDDFKTYLTMYARRIAMEGAKHKVEELCKELMTEVNESMMMIDENADSKAESKEEDSMICGWDKTELLKSCLLIFGKFRELQRITIPYARAVGMLVENGGEDL</sequence>
<dbReference type="GO" id="GO:0000417">
    <property type="term" value="C:HIR complex"/>
    <property type="evidence" value="ECO:0007669"/>
    <property type="project" value="UniProtKB-ARBA"/>
</dbReference>
<feature type="compositionally biased region" description="Low complexity" evidence="13">
    <location>
        <begin position="467"/>
        <end position="480"/>
    </location>
</feature>
<dbReference type="FunFam" id="2.130.10.10:FF:000290">
    <property type="entry name" value="Protein HIR"/>
    <property type="match status" value="1"/>
</dbReference>
<keyword evidence="17" id="KW-1185">Reference proteome</keyword>
<evidence type="ECO:0000256" key="13">
    <source>
        <dbReference type="SAM" id="MobiDB-lite"/>
    </source>
</evidence>
<dbReference type="InterPro" id="IPR019015">
    <property type="entry name" value="HIRA_B_motif"/>
</dbReference>
<feature type="repeat" description="WD" evidence="11">
    <location>
        <begin position="127"/>
        <end position="168"/>
    </location>
</feature>
<feature type="region of interest" description="Disordered" evidence="13">
    <location>
        <begin position="648"/>
        <end position="670"/>
    </location>
</feature>
<feature type="repeat" description="WD" evidence="11">
    <location>
        <begin position="20"/>
        <end position="47"/>
    </location>
</feature>
<feature type="compositionally biased region" description="Basic and acidic residues" evidence="13">
    <location>
        <begin position="490"/>
        <end position="500"/>
    </location>
</feature>
<dbReference type="SMART" id="SM00320">
    <property type="entry name" value="WD40"/>
    <property type="match status" value="6"/>
</dbReference>
<keyword evidence="7 12" id="KW-0156">Chromatin regulator</keyword>
<evidence type="ECO:0000259" key="14">
    <source>
        <dbReference type="Pfam" id="PF07569"/>
    </source>
</evidence>
<dbReference type="FunFam" id="2.130.10.10:FF:001073">
    <property type="entry name" value="Protein HIR"/>
    <property type="match status" value="1"/>
</dbReference>
<dbReference type="Pfam" id="PF24105">
    <property type="entry name" value="Beta-prop_CAF1B_HIR1"/>
    <property type="match status" value="1"/>
</dbReference>
<comment type="similarity">
    <text evidence="3 12">Belongs to the WD repeat HIR1 family.</text>
</comment>
<evidence type="ECO:0000256" key="6">
    <source>
        <dbReference type="ARBA" id="ARBA00022737"/>
    </source>
</evidence>
<dbReference type="InterPro" id="IPR001680">
    <property type="entry name" value="WD40_rpt"/>
</dbReference>
<evidence type="ECO:0000256" key="3">
    <source>
        <dbReference type="ARBA" id="ARBA00007306"/>
    </source>
</evidence>
<organism evidence="16 17">
    <name type="scientific">Orbilia ellipsospora</name>
    <dbReference type="NCBI Taxonomy" id="2528407"/>
    <lineage>
        <taxon>Eukaryota</taxon>
        <taxon>Fungi</taxon>
        <taxon>Dikarya</taxon>
        <taxon>Ascomycota</taxon>
        <taxon>Pezizomycotina</taxon>
        <taxon>Orbiliomycetes</taxon>
        <taxon>Orbiliales</taxon>
        <taxon>Orbiliaceae</taxon>
        <taxon>Orbilia</taxon>
    </lineage>
</organism>
<comment type="subcellular location">
    <subcellularLocation>
        <location evidence="2 12">Nucleus</location>
    </subcellularLocation>
</comment>
<evidence type="ECO:0000256" key="11">
    <source>
        <dbReference type="PROSITE-ProRule" id="PRU00221"/>
    </source>
</evidence>
<dbReference type="GO" id="GO:0034728">
    <property type="term" value="P:nucleosome organization"/>
    <property type="evidence" value="ECO:0007669"/>
    <property type="project" value="UniProtKB-ARBA"/>
</dbReference>
<keyword evidence="10 12" id="KW-0539">Nucleus</keyword>
<dbReference type="AlphaFoldDB" id="A0AAV9XFJ4"/>
<dbReference type="InterPro" id="IPR011494">
    <property type="entry name" value="HIRA-like_C"/>
</dbReference>
<feature type="repeat" description="WD" evidence="11">
    <location>
        <begin position="169"/>
        <end position="200"/>
    </location>
</feature>
<evidence type="ECO:0000256" key="5">
    <source>
        <dbReference type="ARBA" id="ARBA00022574"/>
    </source>
</evidence>
<dbReference type="GO" id="GO:0000785">
    <property type="term" value="C:chromatin"/>
    <property type="evidence" value="ECO:0007669"/>
    <property type="project" value="TreeGrafter"/>
</dbReference>
<evidence type="ECO:0000256" key="10">
    <source>
        <dbReference type="ARBA" id="ARBA00023242"/>
    </source>
</evidence>
<evidence type="ECO:0000256" key="4">
    <source>
        <dbReference type="ARBA" id="ARBA00022491"/>
    </source>
</evidence>
<keyword evidence="8 12" id="KW-0805">Transcription regulation</keyword>
<comment type="caution">
    <text evidence="16">The sequence shown here is derived from an EMBL/GenBank/DDBJ whole genome shotgun (WGS) entry which is preliminary data.</text>
</comment>
<evidence type="ECO:0000256" key="7">
    <source>
        <dbReference type="ARBA" id="ARBA00022853"/>
    </source>
</evidence>
<feature type="domain" description="CAF1B/HIR1 beta-propeller" evidence="15">
    <location>
        <begin position="29"/>
        <end position="378"/>
    </location>
</feature>
<name>A0AAV9XFJ4_9PEZI</name>
<dbReference type="GO" id="GO:0006355">
    <property type="term" value="P:regulation of DNA-templated transcription"/>
    <property type="evidence" value="ECO:0007669"/>
    <property type="project" value="InterPro"/>
</dbReference>
<dbReference type="SUPFAM" id="SSF82171">
    <property type="entry name" value="DPP6 N-terminal domain-like"/>
    <property type="match status" value="1"/>
</dbReference>
<dbReference type="EMBL" id="JAVHJO010000006">
    <property type="protein sequence ID" value="KAK6539752.1"/>
    <property type="molecule type" value="Genomic_DNA"/>
</dbReference>
<feature type="domain" description="Protein HIRA-like C-terminal" evidence="14">
    <location>
        <begin position="738"/>
        <end position="965"/>
    </location>
</feature>
<accession>A0AAV9XFJ4</accession>
<dbReference type="Proteomes" id="UP001365542">
    <property type="component" value="Unassembled WGS sequence"/>
</dbReference>
<dbReference type="InterPro" id="IPR031120">
    <property type="entry name" value="HIR1-like"/>
</dbReference>
<keyword evidence="4 12" id="KW-0678">Repressor</keyword>
<dbReference type="Pfam" id="PF07569">
    <property type="entry name" value="Hira"/>
    <property type="match status" value="1"/>
</dbReference>
<dbReference type="InterPro" id="IPR055410">
    <property type="entry name" value="Beta-prop_CAF1B_HIR1"/>
</dbReference>
<keyword evidence="6 12" id="KW-0677">Repeat</keyword>
<dbReference type="InterPro" id="IPR036322">
    <property type="entry name" value="WD40_repeat_dom_sf"/>
</dbReference>
<dbReference type="PROSITE" id="PS50082">
    <property type="entry name" value="WD_REPEATS_2"/>
    <property type="match status" value="4"/>
</dbReference>
<proteinExistence type="inferred from homology"/>
<gene>
    <name evidence="16" type="primary">HIR1</name>
    <name evidence="16" type="ORF">TWF694_009948</name>
</gene>
<reference evidence="16 17" key="1">
    <citation type="submission" date="2019-10" db="EMBL/GenBank/DDBJ databases">
        <authorList>
            <person name="Palmer J.M."/>
        </authorList>
    </citation>
    <scope>NUCLEOTIDE SEQUENCE [LARGE SCALE GENOMIC DNA]</scope>
    <source>
        <strain evidence="16 17">TWF694</strain>
    </source>
</reference>
<dbReference type="PROSITE" id="PS50294">
    <property type="entry name" value="WD_REPEATS_REGION"/>
    <property type="match status" value="3"/>
</dbReference>
<evidence type="ECO:0000313" key="17">
    <source>
        <dbReference type="Proteomes" id="UP001365542"/>
    </source>
</evidence>
<dbReference type="SUPFAM" id="SSF50978">
    <property type="entry name" value="WD40 repeat-like"/>
    <property type="match status" value="1"/>
</dbReference>
<keyword evidence="9 12" id="KW-0804">Transcription</keyword>